<dbReference type="SUPFAM" id="SSF63411">
    <property type="entry name" value="LuxS/MPP-like metallohydrolase"/>
    <property type="match status" value="1"/>
</dbReference>
<dbReference type="PANTHER" id="PTHR43016:SF16">
    <property type="entry name" value="METALLOPROTEASE, PUTATIVE (AFU_ORTHOLOGUE AFUA_4G07610)-RELATED"/>
    <property type="match status" value="1"/>
</dbReference>
<dbReference type="AlphaFoldDB" id="A0AA41X5B4"/>
<protein>
    <submittedName>
        <fullName evidence="2">Insulinase family protein</fullName>
    </submittedName>
</protein>
<accession>A0AA41X5B4</accession>
<sequence>MKPHGFRKNLENGLHWTAVNSDYVCALFVVPTPTVDDSGVAHLCEHLVFRTSAAFPEAHNLFALTTLTACKINATSRNNESLFYATAPDSETLAKLIHYLYAGLQNLEYGDMTIAQERDGVIFQELTFLEAQPEYQNMIRMWRDDSRLHKYYHWGGYTDTIVHLSLKDVQSYKRQYYRPELIHLYTSGISEDLLVQSLQEIRSIDTLDPAQAITSTRTTFTPPLDSYYPKLYNFERSHVQLLSWWLPVELHRFCLDNLARWRKQFPELWIEEHLIQNQKFAIRTTRTDWEYLGQTLSNTIQDEWSMSVMTEQVDDKYPLAIQLLLTEKFEQEAQQLSLSRTLAPHKVLTKQPSQSSLGNLPRFETPILPSTEAALSTASILKDWPYPLSIEHAVTPMHIINLLQDACLHSSESLLQAPYIQAQDWVMQIDKPAELIYPKLLESEFWRPRTDGDCYAMGIFSQDDKIYVWAVSDKRAEQRNHWLSSVFN</sequence>
<dbReference type="Pfam" id="PF00675">
    <property type="entry name" value="Peptidase_M16"/>
    <property type="match status" value="1"/>
</dbReference>
<proteinExistence type="predicted"/>
<dbReference type="Proteomes" id="UP001165413">
    <property type="component" value="Unassembled WGS sequence"/>
</dbReference>
<keyword evidence="3" id="KW-1185">Reference proteome</keyword>
<feature type="domain" description="Peptidase M16 N-terminal" evidence="1">
    <location>
        <begin position="36"/>
        <end position="133"/>
    </location>
</feature>
<evidence type="ECO:0000313" key="3">
    <source>
        <dbReference type="Proteomes" id="UP001165413"/>
    </source>
</evidence>
<dbReference type="GO" id="GO:0046872">
    <property type="term" value="F:metal ion binding"/>
    <property type="evidence" value="ECO:0007669"/>
    <property type="project" value="InterPro"/>
</dbReference>
<evidence type="ECO:0000259" key="1">
    <source>
        <dbReference type="Pfam" id="PF00675"/>
    </source>
</evidence>
<dbReference type="InterPro" id="IPR011765">
    <property type="entry name" value="Pept_M16_N"/>
</dbReference>
<dbReference type="EMBL" id="JANATA010000012">
    <property type="protein sequence ID" value="MCP3428894.1"/>
    <property type="molecule type" value="Genomic_DNA"/>
</dbReference>
<dbReference type="InterPro" id="IPR011249">
    <property type="entry name" value="Metalloenz_LuxS/M16"/>
</dbReference>
<dbReference type="PANTHER" id="PTHR43016">
    <property type="entry name" value="PRESEQUENCE PROTEASE"/>
    <property type="match status" value="1"/>
</dbReference>
<comment type="caution">
    <text evidence="2">The sequence shown here is derived from an EMBL/GenBank/DDBJ whole genome shotgun (WGS) entry which is preliminary data.</text>
</comment>
<dbReference type="RefSeq" id="WP_254100640.1">
    <property type="nucleotide sequence ID" value="NZ_JANATA010000012.1"/>
</dbReference>
<reference evidence="2" key="1">
    <citation type="submission" date="2022-07" db="EMBL/GenBank/DDBJ databases">
        <title>Characterization of the Novel Bacterium Alteromonas immobilis LMIT006 and Alteromonas gregis LMIT007.</title>
        <authorList>
            <person name="Lin X."/>
        </authorList>
    </citation>
    <scope>NUCLEOTIDE SEQUENCE</scope>
    <source>
        <strain evidence="2">LMIT007</strain>
    </source>
</reference>
<gene>
    <name evidence="2" type="ORF">NLF92_08030</name>
</gene>
<dbReference type="Gene3D" id="3.30.830.10">
    <property type="entry name" value="Metalloenzyme, LuxS/M16 peptidase-like"/>
    <property type="match status" value="1"/>
</dbReference>
<evidence type="ECO:0000313" key="2">
    <source>
        <dbReference type="EMBL" id="MCP3428894.1"/>
    </source>
</evidence>
<organism evidence="2 3">
    <name type="scientific">Opacimonas viscosa</name>
    <dbReference type="NCBI Taxonomy" id="2961944"/>
    <lineage>
        <taxon>Bacteria</taxon>
        <taxon>Pseudomonadati</taxon>
        <taxon>Pseudomonadota</taxon>
        <taxon>Gammaproteobacteria</taxon>
        <taxon>Alteromonadales</taxon>
        <taxon>Alteromonadaceae</taxon>
        <taxon>Opacimonas</taxon>
    </lineage>
</organism>
<name>A0AA41X5B4_9ALTE</name>